<keyword evidence="5" id="KW-1185">Reference proteome</keyword>
<dbReference type="GO" id="GO:0016787">
    <property type="term" value="F:hydrolase activity"/>
    <property type="evidence" value="ECO:0007669"/>
    <property type="project" value="UniProtKB-KW"/>
</dbReference>
<accession>A0A953L7M8</accession>
<dbReference type="RefSeq" id="WP_222580422.1">
    <property type="nucleotide sequence ID" value="NZ_JAHVHU010000010.1"/>
</dbReference>
<dbReference type="PANTHER" id="PTHR36306:SF1">
    <property type="entry name" value="ALPHA-AMYLASE-RELATED"/>
    <property type="match status" value="1"/>
</dbReference>
<comment type="similarity">
    <text evidence="1">Belongs to the glycosyl hydrolase 57 family.</text>
</comment>
<comment type="caution">
    <text evidence="4">The sequence shown here is derived from an EMBL/GenBank/DDBJ whole genome shotgun (WGS) entry which is preliminary data.</text>
</comment>
<dbReference type="Gene3D" id="3.20.110.20">
    <property type="match status" value="1"/>
</dbReference>
<organism evidence="4 5">
    <name type="scientific">Membranihabitans marinus</name>
    <dbReference type="NCBI Taxonomy" id="1227546"/>
    <lineage>
        <taxon>Bacteria</taxon>
        <taxon>Pseudomonadati</taxon>
        <taxon>Bacteroidota</taxon>
        <taxon>Saprospiria</taxon>
        <taxon>Saprospirales</taxon>
        <taxon>Saprospiraceae</taxon>
        <taxon>Membranihabitans</taxon>
    </lineage>
</organism>
<reference evidence="4" key="1">
    <citation type="submission" date="2021-06" db="EMBL/GenBank/DDBJ databases">
        <title>44 bacteria genomes isolated from Dapeng, Shenzhen.</title>
        <authorList>
            <person name="Zheng W."/>
            <person name="Yu S."/>
            <person name="Huang Y."/>
        </authorList>
    </citation>
    <scope>NUCLEOTIDE SEQUENCE</scope>
    <source>
        <strain evidence="4">DP5N28-2</strain>
    </source>
</reference>
<dbReference type="CDD" id="cd10795">
    <property type="entry name" value="GH57N_MJA1_like"/>
    <property type="match status" value="1"/>
</dbReference>
<dbReference type="EMBL" id="JAHVHU010000010">
    <property type="protein sequence ID" value="MBY5958887.1"/>
    <property type="molecule type" value="Genomic_DNA"/>
</dbReference>
<dbReference type="SUPFAM" id="SSF88713">
    <property type="entry name" value="Glycoside hydrolase/deacetylase"/>
    <property type="match status" value="1"/>
</dbReference>
<keyword evidence="2" id="KW-0119">Carbohydrate metabolism</keyword>
<evidence type="ECO:0000313" key="4">
    <source>
        <dbReference type="EMBL" id="MBY5958887.1"/>
    </source>
</evidence>
<dbReference type="GO" id="GO:0005975">
    <property type="term" value="P:carbohydrate metabolic process"/>
    <property type="evidence" value="ECO:0007669"/>
    <property type="project" value="InterPro"/>
</dbReference>
<dbReference type="AlphaFoldDB" id="A0A953L7M8"/>
<evidence type="ECO:0000256" key="1">
    <source>
        <dbReference type="ARBA" id="ARBA00006821"/>
    </source>
</evidence>
<keyword evidence="4" id="KW-0378">Hydrolase</keyword>
<dbReference type="Pfam" id="PF03065">
    <property type="entry name" value="Glyco_hydro_57"/>
    <property type="match status" value="1"/>
</dbReference>
<evidence type="ECO:0000256" key="2">
    <source>
        <dbReference type="ARBA" id="ARBA00023277"/>
    </source>
</evidence>
<dbReference type="Proteomes" id="UP000753961">
    <property type="component" value="Unassembled WGS sequence"/>
</dbReference>
<dbReference type="PANTHER" id="PTHR36306">
    <property type="entry name" value="ALPHA-AMYLASE-RELATED-RELATED"/>
    <property type="match status" value="1"/>
</dbReference>
<dbReference type="InterPro" id="IPR004300">
    <property type="entry name" value="Glyco_hydro_57_N"/>
</dbReference>
<proteinExistence type="inferred from homology"/>
<feature type="domain" description="Glycoside hydrolase family 57 N-terminal" evidence="3">
    <location>
        <begin position="6"/>
        <end position="287"/>
    </location>
</feature>
<evidence type="ECO:0000259" key="3">
    <source>
        <dbReference type="Pfam" id="PF03065"/>
    </source>
</evidence>
<sequence length="425" mass="50035">MKAICFYFQVHQPYRLRQYRFFDIGKNHNYFDDFANRTILRKVADKCYLPTNKLMLDLIEKYGSKFKIAFSLSGTVMTQFKEYAPEVIESFRKLADTGCVEFLAETYAHSMSSLKSETEFKRQVESQVAMVQELFGKTPTIFRNTELIYSDDISDMVAAMGYKAQLSEGAKHIMGWRSPNYLYTSASSPQLKLLLKNFTLSDDIAFRFSNQGWEEWPLTTEKFVGWLNALNPSEEIVNLFMDYETFGEHQWKETGIFDFLRKLPEQVFENSDFQFLTPAEVVDQFQPISPMHVRYPISWADEERDLTAWLGNEMQNEAFDRLYQLEEKMKNVSDPKLRHDWNLLQTSDHFYYQCTKWFSDGDVHKYFNPYESPYDAFINFMNVLADFKLEVDKHLADQKSSSGNIHEEIEQLEAKIKELKDLKVP</sequence>
<protein>
    <submittedName>
        <fullName evidence="4">Glycoside hydrolase family 57 protein</fullName>
    </submittedName>
</protein>
<evidence type="ECO:0000313" key="5">
    <source>
        <dbReference type="Proteomes" id="UP000753961"/>
    </source>
</evidence>
<dbReference type="InterPro" id="IPR011330">
    <property type="entry name" value="Glyco_hydro/deAcase_b/a-brl"/>
</dbReference>
<dbReference type="InterPro" id="IPR052046">
    <property type="entry name" value="GH57_Enzymes"/>
</dbReference>
<gene>
    <name evidence="4" type="ORF">KUV50_12115</name>
</gene>
<name>A0A953L7M8_9BACT</name>